<reference evidence="1 2" key="1">
    <citation type="submission" date="2019-08" db="EMBL/GenBank/DDBJ databases">
        <title>Parahaliea maris sp. nov., isolated from the surface seawater.</title>
        <authorList>
            <person name="Liu Y."/>
        </authorList>
    </citation>
    <scope>NUCLEOTIDE SEQUENCE [LARGE SCALE GENOMIC DNA]</scope>
    <source>
        <strain evidence="1 2">S2-26</strain>
    </source>
</reference>
<protein>
    <submittedName>
        <fullName evidence="1">OsmC family protein</fullName>
    </submittedName>
</protein>
<dbReference type="SUPFAM" id="SSF82784">
    <property type="entry name" value="OsmC-like"/>
    <property type="match status" value="1"/>
</dbReference>
<keyword evidence="2" id="KW-1185">Reference proteome</keyword>
<dbReference type="OrthoDB" id="9795405at2"/>
<dbReference type="InterPro" id="IPR052707">
    <property type="entry name" value="OsmC_Ohr_Peroxiredoxin"/>
</dbReference>
<proteinExistence type="predicted"/>
<evidence type="ECO:0000313" key="1">
    <source>
        <dbReference type="EMBL" id="TXS93587.1"/>
    </source>
</evidence>
<organism evidence="1 2">
    <name type="scientific">Parahaliea aestuarii</name>
    <dbReference type="NCBI Taxonomy" id="1852021"/>
    <lineage>
        <taxon>Bacteria</taxon>
        <taxon>Pseudomonadati</taxon>
        <taxon>Pseudomonadota</taxon>
        <taxon>Gammaproteobacteria</taxon>
        <taxon>Cellvibrionales</taxon>
        <taxon>Halieaceae</taxon>
        <taxon>Parahaliea</taxon>
    </lineage>
</organism>
<dbReference type="InterPro" id="IPR036102">
    <property type="entry name" value="OsmC/Ohrsf"/>
</dbReference>
<accession>A0A5C9A1S7</accession>
<name>A0A5C9A1S7_9GAMM</name>
<dbReference type="InterPro" id="IPR015946">
    <property type="entry name" value="KH_dom-like_a/b"/>
</dbReference>
<dbReference type="Pfam" id="PF02566">
    <property type="entry name" value="OsmC"/>
    <property type="match status" value="1"/>
</dbReference>
<sequence>MDEFPHTYSVAVSADPDDAVRITAEGLPGLAAAPPRQFGGSGEQWSPEDLLMASLASCFVLSFRAIAGMNNLEWSELKVEASGELDKVERITKFTRVTIDARLAVGAEEDSAKAERLLQKAEAACFISNSLNCEVHLQSEIFGA</sequence>
<dbReference type="AlphaFoldDB" id="A0A5C9A1S7"/>
<gene>
    <name evidence="1" type="ORF">FVW59_07125</name>
</gene>
<dbReference type="PANTHER" id="PTHR42830">
    <property type="entry name" value="OSMOTICALLY INDUCIBLE FAMILY PROTEIN"/>
    <property type="match status" value="1"/>
</dbReference>
<dbReference type="Proteomes" id="UP000321933">
    <property type="component" value="Unassembled WGS sequence"/>
</dbReference>
<comment type="caution">
    <text evidence="1">The sequence shown here is derived from an EMBL/GenBank/DDBJ whole genome shotgun (WGS) entry which is preliminary data.</text>
</comment>
<dbReference type="Gene3D" id="3.30.300.20">
    <property type="match status" value="1"/>
</dbReference>
<evidence type="ECO:0000313" key="2">
    <source>
        <dbReference type="Proteomes" id="UP000321933"/>
    </source>
</evidence>
<dbReference type="EMBL" id="VRYZ01000002">
    <property type="protein sequence ID" value="TXS93587.1"/>
    <property type="molecule type" value="Genomic_DNA"/>
</dbReference>
<dbReference type="InterPro" id="IPR003718">
    <property type="entry name" value="OsmC/Ohr_fam"/>
</dbReference>
<dbReference type="PANTHER" id="PTHR42830:SF2">
    <property type="entry name" value="OSMC_OHR FAMILY PROTEIN"/>
    <property type="match status" value="1"/>
</dbReference>
<dbReference type="RefSeq" id="WP_148063522.1">
    <property type="nucleotide sequence ID" value="NZ_VRYZ01000002.1"/>
</dbReference>